<protein>
    <submittedName>
        <fullName evidence="1">Uncharacterized protein</fullName>
    </submittedName>
</protein>
<evidence type="ECO:0000313" key="1">
    <source>
        <dbReference type="EMBL" id="GFO35490.1"/>
    </source>
</evidence>
<proteinExistence type="predicted"/>
<dbReference type="AlphaFoldDB" id="A0AAV4CUC4"/>
<organism evidence="1 2">
    <name type="scientific">Plakobranchus ocellatus</name>
    <dbReference type="NCBI Taxonomy" id="259542"/>
    <lineage>
        <taxon>Eukaryota</taxon>
        <taxon>Metazoa</taxon>
        <taxon>Spiralia</taxon>
        <taxon>Lophotrochozoa</taxon>
        <taxon>Mollusca</taxon>
        <taxon>Gastropoda</taxon>
        <taxon>Heterobranchia</taxon>
        <taxon>Euthyneura</taxon>
        <taxon>Panpulmonata</taxon>
        <taxon>Sacoglossa</taxon>
        <taxon>Placobranchoidea</taxon>
        <taxon>Plakobranchidae</taxon>
        <taxon>Plakobranchus</taxon>
    </lineage>
</organism>
<dbReference type="Proteomes" id="UP000735302">
    <property type="component" value="Unassembled WGS sequence"/>
</dbReference>
<dbReference type="EMBL" id="BLXT01006999">
    <property type="protein sequence ID" value="GFO35490.1"/>
    <property type="molecule type" value="Genomic_DNA"/>
</dbReference>
<evidence type="ECO:0000313" key="2">
    <source>
        <dbReference type="Proteomes" id="UP000735302"/>
    </source>
</evidence>
<name>A0AAV4CUC4_9GAST</name>
<sequence length="114" mass="11797">MDGQLSSACTAEGQVTLGRKALLPFLPLSSLNNGNDTGISMVGAVLSLADFRGAGAGEGEEGGIMCETWASLEVKFHGLPPPALTSALQIILIITNGLLSTLFDVRDKRTIPAV</sequence>
<comment type="caution">
    <text evidence="1">The sequence shown here is derived from an EMBL/GenBank/DDBJ whole genome shotgun (WGS) entry which is preliminary data.</text>
</comment>
<reference evidence="1 2" key="1">
    <citation type="journal article" date="2021" name="Elife">
        <title>Chloroplast acquisition without the gene transfer in kleptoplastic sea slugs, Plakobranchus ocellatus.</title>
        <authorList>
            <person name="Maeda T."/>
            <person name="Takahashi S."/>
            <person name="Yoshida T."/>
            <person name="Shimamura S."/>
            <person name="Takaki Y."/>
            <person name="Nagai Y."/>
            <person name="Toyoda A."/>
            <person name="Suzuki Y."/>
            <person name="Arimoto A."/>
            <person name="Ishii H."/>
            <person name="Satoh N."/>
            <person name="Nishiyama T."/>
            <person name="Hasebe M."/>
            <person name="Maruyama T."/>
            <person name="Minagawa J."/>
            <person name="Obokata J."/>
            <person name="Shigenobu S."/>
        </authorList>
    </citation>
    <scope>NUCLEOTIDE SEQUENCE [LARGE SCALE GENOMIC DNA]</scope>
</reference>
<gene>
    <name evidence="1" type="ORF">PoB_006199500</name>
</gene>
<accession>A0AAV4CUC4</accession>
<keyword evidence="2" id="KW-1185">Reference proteome</keyword>